<evidence type="ECO:0000256" key="3">
    <source>
        <dbReference type="ARBA" id="ARBA00023052"/>
    </source>
</evidence>
<proteinExistence type="inferred from homology"/>
<comment type="caution">
    <text evidence="6">The sequence shown here is derived from an EMBL/GenBank/DDBJ whole genome shotgun (WGS) entry which is preliminary data.</text>
</comment>
<feature type="compositionally biased region" description="Basic and acidic residues" evidence="4">
    <location>
        <begin position="250"/>
        <end position="264"/>
    </location>
</feature>
<evidence type="ECO:0000256" key="2">
    <source>
        <dbReference type="ARBA" id="ARBA00007131"/>
    </source>
</evidence>
<feature type="domain" description="Transketolase N-terminal" evidence="5">
    <location>
        <begin position="19"/>
        <end position="260"/>
    </location>
</feature>
<dbReference type="AlphaFoldDB" id="A0A0F9T188"/>
<evidence type="ECO:0000256" key="1">
    <source>
        <dbReference type="ARBA" id="ARBA00001964"/>
    </source>
</evidence>
<reference evidence="6" key="1">
    <citation type="journal article" date="2015" name="Nature">
        <title>Complex archaea that bridge the gap between prokaryotes and eukaryotes.</title>
        <authorList>
            <person name="Spang A."/>
            <person name="Saw J.H."/>
            <person name="Jorgensen S.L."/>
            <person name="Zaremba-Niedzwiedzka K."/>
            <person name="Martijn J."/>
            <person name="Lind A.E."/>
            <person name="van Eijk R."/>
            <person name="Schleper C."/>
            <person name="Guy L."/>
            <person name="Ettema T.J."/>
        </authorList>
    </citation>
    <scope>NUCLEOTIDE SEQUENCE</scope>
</reference>
<evidence type="ECO:0000259" key="5">
    <source>
        <dbReference type="Pfam" id="PF00456"/>
    </source>
</evidence>
<feature type="region of interest" description="Disordered" evidence="4">
    <location>
        <begin position="244"/>
        <end position="264"/>
    </location>
</feature>
<accession>A0A0F9T188</accession>
<keyword evidence="3" id="KW-0786">Thiamine pyrophosphate</keyword>
<dbReference type="PANTHER" id="PTHR47514:SF1">
    <property type="entry name" value="TRANSKETOLASE N-TERMINAL SECTION-RELATED"/>
    <property type="match status" value="1"/>
</dbReference>
<sequence length="264" mass="29001">MSTSTSMVKEKTSLKCSELRNTVLEMCIKAGTGHVTSCFSCVEIMVELFYNKMTEDDVFILSKGQASPLMYAILADRGLIDEGELWKFATKDGVLGVHLDHHINGAVITAGSLGHGLGIATGIAKARKLDGRPGIIYVLLGDGECYEGSVWEAAMYAGNERLDNLVAIIDQNGYMVTSGTRRLEFVWQSFGWSEHLIKGNSIDDIHSAFYSNWNSPEERHKPLAIIALTTKGKGIPFMEGNTMWHGKAPQGKEAERARRELNAS</sequence>
<dbReference type="InterPro" id="IPR029061">
    <property type="entry name" value="THDP-binding"/>
</dbReference>
<dbReference type="InterPro" id="IPR005474">
    <property type="entry name" value="Transketolase_N"/>
</dbReference>
<name>A0A0F9T188_9ZZZZ</name>
<gene>
    <name evidence="6" type="ORF">LCGC14_0385320</name>
</gene>
<protein>
    <recommendedName>
        <fullName evidence="5">Transketolase N-terminal domain-containing protein</fullName>
    </recommendedName>
</protein>
<evidence type="ECO:0000313" key="6">
    <source>
        <dbReference type="EMBL" id="KKN75030.1"/>
    </source>
</evidence>
<comment type="cofactor">
    <cofactor evidence="1">
        <name>thiamine diphosphate</name>
        <dbReference type="ChEBI" id="CHEBI:58937"/>
    </cofactor>
</comment>
<dbReference type="Gene3D" id="3.40.50.970">
    <property type="match status" value="1"/>
</dbReference>
<comment type="similarity">
    <text evidence="2">Belongs to the transketolase family.</text>
</comment>
<evidence type="ECO:0000256" key="4">
    <source>
        <dbReference type="SAM" id="MobiDB-lite"/>
    </source>
</evidence>
<dbReference type="Pfam" id="PF00456">
    <property type="entry name" value="Transketolase_N"/>
    <property type="match status" value="1"/>
</dbReference>
<dbReference type="SUPFAM" id="SSF52518">
    <property type="entry name" value="Thiamin diphosphate-binding fold (THDP-binding)"/>
    <property type="match status" value="1"/>
</dbReference>
<organism evidence="6">
    <name type="scientific">marine sediment metagenome</name>
    <dbReference type="NCBI Taxonomy" id="412755"/>
    <lineage>
        <taxon>unclassified sequences</taxon>
        <taxon>metagenomes</taxon>
        <taxon>ecological metagenomes</taxon>
    </lineage>
</organism>
<dbReference type="EMBL" id="LAZR01000317">
    <property type="protein sequence ID" value="KKN75030.1"/>
    <property type="molecule type" value="Genomic_DNA"/>
</dbReference>
<dbReference type="PANTHER" id="PTHR47514">
    <property type="entry name" value="TRANSKETOLASE N-TERMINAL SECTION-RELATED"/>
    <property type="match status" value="1"/>
</dbReference>